<feature type="transmembrane region" description="Helical" evidence="17">
    <location>
        <begin position="256"/>
        <end position="279"/>
    </location>
</feature>
<dbReference type="PROSITE" id="PS00018">
    <property type="entry name" value="EF_HAND_1"/>
    <property type="match status" value="2"/>
</dbReference>
<feature type="transmembrane region" description="Helical" evidence="17">
    <location>
        <begin position="479"/>
        <end position="501"/>
    </location>
</feature>
<dbReference type="PROSITE" id="PS50222">
    <property type="entry name" value="EF_HAND_2"/>
    <property type="match status" value="2"/>
</dbReference>
<keyword evidence="9" id="KW-0677">Repeat</keyword>
<evidence type="ECO:0000259" key="19">
    <source>
        <dbReference type="PROSITE" id="PS50222"/>
    </source>
</evidence>
<evidence type="ECO:0000256" key="9">
    <source>
        <dbReference type="ARBA" id="ARBA00022737"/>
    </source>
</evidence>
<feature type="domain" description="EF-hand" evidence="19">
    <location>
        <begin position="319"/>
        <end position="354"/>
    </location>
</feature>
<evidence type="ECO:0000256" key="15">
    <source>
        <dbReference type="ARBA" id="ARBA00023136"/>
    </source>
</evidence>
<dbReference type="SMART" id="SM00054">
    <property type="entry name" value="EFh"/>
    <property type="match status" value="2"/>
</dbReference>
<gene>
    <name evidence="20" type="ORF">CKAN_01539300</name>
</gene>
<dbReference type="OrthoDB" id="26525at2759"/>
<evidence type="ECO:0000256" key="14">
    <source>
        <dbReference type="ARBA" id="ARBA00023065"/>
    </source>
</evidence>
<dbReference type="EMBL" id="QPKB01000006">
    <property type="protein sequence ID" value="RWR86494.1"/>
    <property type="molecule type" value="Genomic_DNA"/>
</dbReference>
<evidence type="ECO:0000256" key="7">
    <source>
        <dbReference type="ARBA" id="ARBA00022692"/>
    </source>
</evidence>
<dbReference type="SUPFAM" id="SSF47473">
    <property type="entry name" value="EF-hand"/>
    <property type="match status" value="1"/>
</dbReference>
<dbReference type="FunFam" id="1.20.1420.30:FF:000019">
    <property type="entry name" value="Sodium/calcium exchanger NCL2"/>
    <property type="match status" value="1"/>
</dbReference>
<dbReference type="InterPro" id="IPR011992">
    <property type="entry name" value="EF-hand-dom_pair"/>
</dbReference>
<sequence>MTKAFLSLLLLLLLLSLQGQGRYITDSDSYSDSDTSSSSFNDLVSDGIGHGSQPSLLLLKRSSSSSSSSLETCEETYGFLPCTTTVLGNLFMVLVYGSFMFMGAKYLSTGSELLLEILGPGVVGGLFLPILGALPDALLILVSGLSGSKETAQQQVLIGMGLLAGSTVMLLTLLWGSCVVVGKCDLLENSTSVDSEDTKGCILTAFVLTQRLSIFPGSGVTTDVPTSHAAKIMTISVIPFIIVQLPRIFHTSSGNRIAILVSLIVAIAFLISYCLYQVLQPWIQRRRLAFVKHKHVISGILSHVHKSALGKLLKEDGQPNIDVLEKLFHRLDVDGDGCVSNQELASLIIGIEFEEIDLDHDDAVKKIMDDFDTSGDKKIDKTEFIRGISRWLEEAKRSVSQDGSYSKKFVDDFHMKTREEYGTIDMSDEVVESVENPSWISFKAALMLLVGTIIAAAFADPLVDSVTNFSNATNIPSFFISFIAMPLATNSSEAVSAIIFASRKKQRTTSLTFSEIYGAVTMNNILCLAVFLALVYVRHLTWDFSAEVLVILIVCIVMGLFTSFRTTFPLWTCSVAYLLYPSSLVLVYVLDYVFGWS</sequence>
<dbReference type="CDD" id="cd00051">
    <property type="entry name" value="EFh"/>
    <property type="match status" value="1"/>
</dbReference>
<keyword evidence="13" id="KW-0915">Sodium</keyword>
<name>A0A443P6T3_9MAGN</name>
<feature type="signal peptide" evidence="18">
    <location>
        <begin position="1"/>
        <end position="21"/>
    </location>
</feature>
<evidence type="ECO:0000256" key="6">
    <source>
        <dbReference type="ARBA" id="ARBA00022568"/>
    </source>
</evidence>
<evidence type="ECO:0000256" key="11">
    <source>
        <dbReference type="ARBA" id="ARBA00022989"/>
    </source>
</evidence>
<reference evidence="20 21" key="1">
    <citation type="journal article" date="2019" name="Nat. Plants">
        <title>Stout camphor tree genome fills gaps in understanding of flowering plant genome evolution.</title>
        <authorList>
            <person name="Chaw S.M."/>
            <person name="Liu Y.C."/>
            <person name="Wu Y.W."/>
            <person name="Wang H.Y."/>
            <person name="Lin C.I."/>
            <person name="Wu C.S."/>
            <person name="Ke H.M."/>
            <person name="Chang L.Y."/>
            <person name="Hsu C.Y."/>
            <person name="Yang H.T."/>
            <person name="Sudianto E."/>
            <person name="Hsu M.H."/>
            <person name="Wu K.P."/>
            <person name="Wang L.N."/>
            <person name="Leebens-Mack J.H."/>
            <person name="Tsai I.J."/>
        </authorList>
    </citation>
    <scope>NUCLEOTIDE SEQUENCE [LARGE SCALE GENOMIC DNA]</scope>
    <source>
        <strain evidence="21">cv. Chaw 1501</strain>
        <tissue evidence="20">Young leaves</tissue>
    </source>
</reference>
<evidence type="ECO:0000256" key="18">
    <source>
        <dbReference type="SAM" id="SignalP"/>
    </source>
</evidence>
<organism evidence="20 21">
    <name type="scientific">Cinnamomum micranthum f. kanehirae</name>
    <dbReference type="NCBI Taxonomy" id="337451"/>
    <lineage>
        <taxon>Eukaryota</taxon>
        <taxon>Viridiplantae</taxon>
        <taxon>Streptophyta</taxon>
        <taxon>Embryophyta</taxon>
        <taxon>Tracheophyta</taxon>
        <taxon>Spermatophyta</taxon>
        <taxon>Magnoliopsida</taxon>
        <taxon>Magnoliidae</taxon>
        <taxon>Laurales</taxon>
        <taxon>Lauraceae</taxon>
        <taxon>Cinnamomum</taxon>
    </lineage>
</organism>
<dbReference type="GO" id="GO:0006814">
    <property type="term" value="P:sodium ion transport"/>
    <property type="evidence" value="ECO:0007669"/>
    <property type="project" value="UniProtKB-KW"/>
</dbReference>
<keyword evidence="6" id="KW-0109">Calcium transport</keyword>
<keyword evidence="14" id="KW-0406">Ion transport</keyword>
<feature type="transmembrane region" description="Helical" evidence="17">
    <location>
        <begin position="77"/>
        <end position="101"/>
    </location>
</feature>
<proteinExistence type="inferred from homology"/>
<dbReference type="Proteomes" id="UP000283530">
    <property type="component" value="Unassembled WGS sequence"/>
</dbReference>
<dbReference type="GO" id="GO:0005509">
    <property type="term" value="F:calcium ion binding"/>
    <property type="evidence" value="ECO:0007669"/>
    <property type="project" value="InterPro"/>
</dbReference>
<dbReference type="GO" id="GO:0015369">
    <property type="term" value="F:calcium:proton antiporter activity"/>
    <property type="evidence" value="ECO:0007669"/>
    <property type="project" value="TreeGrafter"/>
</dbReference>
<feature type="transmembrane region" description="Helical" evidence="17">
    <location>
        <begin position="513"/>
        <end position="536"/>
    </location>
</feature>
<evidence type="ECO:0000256" key="5">
    <source>
        <dbReference type="ARBA" id="ARBA00022475"/>
    </source>
</evidence>
<dbReference type="InterPro" id="IPR004837">
    <property type="entry name" value="NaCa_Exmemb"/>
</dbReference>
<dbReference type="Pfam" id="PF13499">
    <property type="entry name" value="EF-hand_7"/>
    <property type="match status" value="1"/>
</dbReference>
<dbReference type="AlphaFoldDB" id="A0A443P6T3"/>
<evidence type="ECO:0000256" key="16">
    <source>
        <dbReference type="ARBA" id="ARBA00023201"/>
    </source>
</evidence>
<keyword evidence="11 17" id="KW-1133">Transmembrane helix</keyword>
<keyword evidence="3" id="KW-0813">Transport</keyword>
<evidence type="ECO:0000256" key="13">
    <source>
        <dbReference type="ARBA" id="ARBA00023053"/>
    </source>
</evidence>
<feature type="transmembrane region" description="Helical" evidence="17">
    <location>
        <begin position="542"/>
        <end position="561"/>
    </location>
</feature>
<evidence type="ECO:0000313" key="20">
    <source>
        <dbReference type="EMBL" id="RWR86494.1"/>
    </source>
</evidence>
<keyword evidence="12" id="KW-0346">Stress response</keyword>
<feature type="chain" id="PRO_5019514967" description="EF-hand domain-containing protein" evidence="18">
    <location>
        <begin position="22"/>
        <end position="597"/>
    </location>
</feature>
<keyword evidence="4" id="KW-0050">Antiport</keyword>
<evidence type="ECO:0000256" key="3">
    <source>
        <dbReference type="ARBA" id="ARBA00022448"/>
    </source>
</evidence>
<feature type="domain" description="EF-hand" evidence="19">
    <location>
        <begin position="359"/>
        <end position="394"/>
    </location>
</feature>
<comment type="similarity">
    <text evidence="2">Belongs to the Ca(2+):cation antiporter (CaCA) (TC 2.A.19) family.</text>
</comment>
<keyword evidence="18" id="KW-0732">Signal</keyword>
<keyword evidence="7 17" id="KW-0812">Transmembrane</keyword>
<keyword evidence="16" id="KW-0739">Sodium transport</keyword>
<dbReference type="GO" id="GO:0006874">
    <property type="term" value="P:intracellular calcium ion homeostasis"/>
    <property type="evidence" value="ECO:0007669"/>
    <property type="project" value="TreeGrafter"/>
</dbReference>
<dbReference type="PANTHER" id="PTHR31503:SF36">
    <property type="entry name" value="SODIUM_CALCIUM EXCHANGER MEMBRANE REGION DOMAIN-CONTAINING PROTEIN"/>
    <property type="match status" value="1"/>
</dbReference>
<keyword evidence="15 17" id="KW-0472">Membrane</keyword>
<feature type="transmembrane region" description="Helical" evidence="17">
    <location>
        <begin position="440"/>
        <end position="459"/>
    </location>
</feature>
<accession>A0A443P6T3</accession>
<keyword evidence="21" id="KW-1185">Reference proteome</keyword>
<comment type="caution">
    <text evidence="20">The sequence shown here is derived from an EMBL/GenBank/DDBJ whole genome shotgun (WGS) entry which is preliminary data.</text>
</comment>
<feature type="transmembrane region" description="Helical" evidence="17">
    <location>
        <begin position="154"/>
        <end position="175"/>
    </location>
</feature>
<dbReference type="InterPro" id="IPR002048">
    <property type="entry name" value="EF_hand_dom"/>
</dbReference>
<dbReference type="InterPro" id="IPR018247">
    <property type="entry name" value="EF_Hand_1_Ca_BS"/>
</dbReference>
<keyword evidence="10" id="KW-0106">Calcium</keyword>
<dbReference type="PANTHER" id="PTHR31503">
    <property type="entry name" value="VACUOLAR CALCIUM ION TRANSPORTER"/>
    <property type="match status" value="1"/>
</dbReference>
<dbReference type="Pfam" id="PF01699">
    <property type="entry name" value="Na_Ca_ex"/>
    <property type="match status" value="1"/>
</dbReference>
<evidence type="ECO:0000256" key="8">
    <source>
        <dbReference type="ARBA" id="ARBA00022723"/>
    </source>
</evidence>
<keyword evidence="5" id="KW-1003">Cell membrane</keyword>
<comment type="subcellular location">
    <subcellularLocation>
        <location evidence="1">Cell membrane</location>
        <topology evidence="1">Multi-pass membrane protein</topology>
    </subcellularLocation>
</comment>
<keyword evidence="8" id="KW-0479">Metal-binding</keyword>
<evidence type="ECO:0000256" key="4">
    <source>
        <dbReference type="ARBA" id="ARBA00022449"/>
    </source>
</evidence>
<evidence type="ECO:0000313" key="21">
    <source>
        <dbReference type="Proteomes" id="UP000283530"/>
    </source>
</evidence>
<evidence type="ECO:0000256" key="12">
    <source>
        <dbReference type="ARBA" id="ARBA00023016"/>
    </source>
</evidence>
<evidence type="ECO:0000256" key="2">
    <source>
        <dbReference type="ARBA" id="ARBA00008170"/>
    </source>
</evidence>
<evidence type="ECO:0000256" key="10">
    <source>
        <dbReference type="ARBA" id="ARBA00022837"/>
    </source>
</evidence>
<dbReference type="Gene3D" id="1.10.238.10">
    <property type="entry name" value="EF-hand"/>
    <property type="match status" value="1"/>
</dbReference>
<dbReference type="InterPro" id="IPR004713">
    <property type="entry name" value="CaH_exchang"/>
</dbReference>
<dbReference type="GO" id="GO:0005886">
    <property type="term" value="C:plasma membrane"/>
    <property type="evidence" value="ECO:0007669"/>
    <property type="project" value="UniProtKB-SubCell"/>
</dbReference>
<feature type="transmembrane region" description="Helical" evidence="17">
    <location>
        <begin position="568"/>
        <end position="590"/>
    </location>
</feature>
<protein>
    <recommendedName>
        <fullName evidence="19">EF-hand domain-containing protein</fullName>
    </recommendedName>
</protein>
<evidence type="ECO:0000256" key="1">
    <source>
        <dbReference type="ARBA" id="ARBA00004651"/>
    </source>
</evidence>
<evidence type="ECO:0000256" key="17">
    <source>
        <dbReference type="SAM" id="Phobius"/>
    </source>
</evidence>
<feature type="transmembrane region" description="Helical" evidence="17">
    <location>
        <begin position="113"/>
        <end position="134"/>
    </location>
</feature>